<dbReference type="PROSITE" id="PS50106">
    <property type="entry name" value="PDZ"/>
    <property type="match status" value="1"/>
</dbReference>
<dbReference type="GO" id="GO:0016020">
    <property type="term" value="C:membrane"/>
    <property type="evidence" value="ECO:0007669"/>
    <property type="project" value="UniProtKB-SubCell"/>
</dbReference>
<reference evidence="13 14" key="1">
    <citation type="submission" date="2021-02" db="EMBL/GenBank/DDBJ databases">
        <title>Alicyclobacillus curvatus sp. nov. and Alicyclobacillus mengziensis sp. nov., two acidophilic bacteria isolated from acid mine drainage.</title>
        <authorList>
            <person name="Huang Y."/>
        </authorList>
    </citation>
    <scope>NUCLEOTIDE SEQUENCE [LARGE SCALE GENOMIC DNA]</scope>
    <source>
        <strain evidence="13 14">S30H14</strain>
    </source>
</reference>
<evidence type="ECO:0000256" key="2">
    <source>
        <dbReference type="ARBA" id="ARBA00004141"/>
    </source>
</evidence>
<evidence type="ECO:0000256" key="5">
    <source>
        <dbReference type="ARBA" id="ARBA00022692"/>
    </source>
</evidence>
<dbReference type="EC" id="3.4.24.-" evidence="11"/>
<keyword evidence="7 11" id="KW-0862">Zinc</keyword>
<evidence type="ECO:0000256" key="4">
    <source>
        <dbReference type="ARBA" id="ARBA00022670"/>
    </source>
</evidence>
<dbReference type="Gene3D" id="2.30.42.10">
    <property type="match status" value="1"/>
</dbReference>
<comment type="subcellular location">
    <subcellularLocation>
        <location evidence="2">Membrane</location>
        <topology evidence="2">Multi-pass membrane protein</topology>
    </subcellularLocation>
</comment>
<evidence type="ECO:0000256" key="7">
    <source>
        <dbReference type="ARBA" id="ARBA00022833"/>
    </source>
</evidence>
<dbReference type="InterPro" id="IPR041489">
    <property type="entry name" value="PDZ_6"/>
</dbReference>
<dbReference type="Proteomes" id="UP000663505">
    <property type="component" value="Chromosome"/>
</dbReference>
<dbReference type="EMBL" id="CP071182">
    <property type="protein sequence ID" value="QSO45371.1"/>
    <property type="molecule type" value="Genomic_DNA"/>
</dbReference>
<keyword evidence="9 11" id="KW-0482">Metalloprotease</keyword>
<keyword evidence="4" id="KW-0645">Protease</keyword>
<dbReference type="PANTHER" id="PTHR42837">
    <property type="entry name" value="REGULATOR OF SIGMA-E PROTEASE RSEP"/>
    <property type="match status" value="1"/>
</dbReference>
<accession>A0A9X7VUG4</accession>
<feature type="transmembrane region" description="Helical" evidence="11">
    <location>
        <begin position="400"/>
        <end position="419"/>
    </location>
</feature>
<feature type="transmembrane region" description="Helical" evidence="11">
    <location>
        <begin position="351"/>
        <end position="371"/>
    </location>
</feature>
<dbReference type="InterPro" id="IPR004387">
    <property type="entry name" value="Pept_M50_Zn"/>
</dbReference>
<dbReference type="SUPFAM" id="SSF50156">
    <property type="entry name" value="PDZ domain-like"/>
    <property type="match status" value="1"/>
</dbReference>
<dbReference type="InterPro" id="IPR001478">
    <property type="entry name" value="PDZ"/>
</dbReference>
<evidence type="ECO:0000313" key="14">
    <source>
        <dbReference type="Proteomes" id="UP000663505"/>
    </source>
</evidence>
<evidence type="ECO:0000256" key="9">
    <source>
        <dbReference type="ARBA" id="ARBA00023049"/>
    </source>
</evidence>
<dbReference type="GO" id="GO:0006508">
    <property type="term" value="P:proteolysis"/>
    <property type="evidence" value="ECO:0007669"/>
    <property type="project" value="UniProtKB-KW"/>
</dbReference>
<dbReference type="Pfam" id="PF02163">
    <property type="entry name" value="Peptidase_M50"/>
    <property type="match status" value="1"/>
</dbReference>
<dbReference type="SMART" id="SM00228">
    <property type="entry name" value="PDZ"/>
    <property type="match status" value="1"/>
</dbReference>
<keyword evidence="5 11" id="KW-0812">Transmembrane</keyword>
<sequence length="426" mass="46354">MGLVSLIGALKAIVAVVLVFLGTIVIHEFGHFIVAKWSGVAVPTFAVGFGPKLVKWFRHGTEYSIRPYLFGGFVQLAGEVPQDSLFKKGEQIAVVVNGNDRIIQVGEPDDVRDGDVYRLVDLDLTDKLTMTLEADGVVRTYRVMPHARLMTSAKNSMPIVERHEQVLGKPLWQRASIILAGPVMNFLLAGVLFSVVYMHTGVPLNQPVLGQIEAGSPAQAAGLTIGDRVLSVDGKSVSDWMNFVVAIQQDKSNPPAPLDLRIERAGQVRNIEVTPRMVDISGQHVPQLGIHQPVSYSVAQTVPSGFTSVYYGTSQTLGYLVNHVIAQHQFQNLSGPVGIADVIGQQAQAGVWNVLMIAGLLSLNLGLMNLLPIPALDGGRLLFMIVELFRGKAIDPRKEGIVHIVGFALLMLFGVMITYRDVLRLF</sequence>
<dbReference type="NCBIfam" id="TIGR00054">
    <property type="entry name" value="RIP metalloprotease RseP"/>
    <property type="match status" value="1"/>
</dbReference>
<dbReference type="GO" id="GO:0004222">
    <property type="term" value="F:metalloendopeptidase activity"/>
    <property type="evidence" value="ECO:0007669"/>
    <property type="project" value="InterPro"/>
</dbReference>
<dbReference type="InterPro" id="IPR008915">
    <property type="entry name" value="Peptidase_M50"/>
</dbReference>
<evidence type="ECO:0000256" key="3">
    <source>
        <dbReference type="ARBA" id="ARBA00007931"/>
    </source>
</evidence>
<feature type="transmembrane region" description="Helical" evidence="11">
    <location>
        <begin position="177"/>
        <end position="198"/>
    </location>
</feature>
<evidence type="ECO:0000256" key="1">
    <source>
        <dbReference type="ARBA" id="ARBA00001947"/>
    </source>
</evidence>
<dbReference type="Pfam" id="PF17820">
    <property type="entry name" value="PDZ_6"/>
    <property type="match status" value="1"/>
</dbReference>
<evidence type="ECO:0000256" key="10">
    <source>
        <dbReference type="ARBA" id="ARBA00023136"/>
    </source>
</evidence>
<dbReference type="GO" id="GO:0046872">
    <property type="term" value="F:metal ion binding"/>
    <property type="evidence" value="ECO:0007669"/>
    <property type="project" value="UniProtKB-KW"/>
</dbReference>
<gene>
    <name evidence="13" type="primary">rseP</name>
    <name evidence="13" type="ORF">JZ786_12275</name>
</gene>
<organism evidence="13 14">
    <name type="scientific">Alicyclobacillus mengziensis</name>
    <dbReference type="NCBI Taxonomy" id="2931921"/>
    <lineage>
        <taxon>Bacteria</taxon>
        <taxon>Bacillati</taxon>
        <taxon>Bacillota</taxon>
        <taxon>Bacilli</taxon>
        <taxon>Bacillales</taxon>
        <taxon>Alicyclobacillaceae</taxon>
        <taxon>Alicyclobacillus</taxon>
    </lineage>
</organism>
<dbReference type="InterPro" id="IPR036034">
    <property type="entry name" value="PDZ_sf"/>
</dbReference>
<dbReference type="KEGG" id="afx:JZ786_12275"/>
<dbReference type="AlphaFoldDB" id="A0A9X7VUG4"/>
<protein>
    <recommendedName>
        <fullName evidence="11">Zinc metalloprotease</fullName>
        <ecNumber evidence="11">3.4.24.-</ecNumber>
    </recommendedName>
</protein>
<evidence type="ECO:0000313" key="13">
    <source>
        <dbReference type="EMBL" id="QSO45371.1"/>
    </source>
</evidence>
<dbReference type="RefSeq" id="WP_206654742.1">
    <property type="nucleotide sequence ID" value="NZ_CP071182.1"/>
</dbReference>
<proteinExistence type="inferred from homology"/>
<evidence type="ECO:0000256" key="8">
    <source>
        <dbReference type="ARBA" id="ARBA00022989"/>
    </source>
</evidence>
<evidence type="ECO:0000256" key="11">
    <source>
        <dbReference type="RuleBase" id="RU362031"/>
    </source>
</evidence>
<feature type="domain" description="PDZ" evidence="12">
    <location>
        <begin position="201"/>
        <end position="239"/>
    </location>
</feature>
<comment type="cofactor">
    <cofactor evidence="1 11">
        <name>Zn(2+)</name>
        <dbReference type="ChEBI" id="CHEBI:29105"/>
    </cofactor>
</comment>
<keyword evidence="8 11" id="KW-1133">Transmembrane helix</keyword>
<keyword evidence="10 11" id="KW-0472">Membrane</keyword>
<keyword evidence="11" id="KW-0479">Metal-binding</keyword>
<dbReference type="CDD" id="cd23081">
    <property type="entry name" value="cpPDZ_EcRseP-like"/>
    <property type="match status" value="1"/>
</dbReference>
<feature type="transmembrane region" description="Helical" evidence="11">
    <location>
        <begin position="6"/>
        <end position="26"/>
    </location>
</feature>
<evidence type="ECO:0000256" key="6">
    <source>
        <dbReference type="ARBA" id="ARBA00022801"/>
    </source>
</evidence>
<dbReference type="CDD" id="cd06163">
    <property type="entry name" value="S2P-M50_PDZ_RseP-like"/>
    <property type="match status" value="1"/>
</dbReference>
<evidence type="ECO:0000259" key="12">
    <source>
        <dbReference type="PROSITE" id="PS50106"/>
    </source>
</evidence>
<keyword evidence="14" id="KW-1185">Reference proteome</keyword>
<name>A0A9X7VUG4_9BACL</name>
<keyword evidence="6 11" id="KW-0378">Hydrolase</keyword>
<dbReference type="PANTHER" id="PTHR42837:SF2">
    <property type="entry name" value="MEMBRANE METALLOPROTEASE ARASP2, CHLOROPLASTIC-RELATED"/>
    <property type="match status" value="1"/>
</dbReference>
<comment type="similarity">
    <text evidence="3 11">Belongs to the peptidase M50B family.</text>
</comment>